<dbReference type="AlphaFoldDB" id="A0A8H6XP77"/>
<evidence type="ECO:0000313" key="3">
    <source>
        <dbReference type="Proteomes" id="UP000623467"/>
    </source>
</evidence>
<evidence type="ECO:0000313" key="2">
    <source>
        <dbReference type="EMBL" id="KAF7343850.1"/>
    </source>
</evidence>
<sequence>MRAEPNSEGERFLLQNPHPPELIDHGEYTSDTVQFESVLPHHTSEYVRFNNMADSSKNTSMSKSGGAQSTHSVSEPKQASNVKSSNALSPCATTSNNKVELANDEYKIISPTQSLTIHNRIYGANAEAWEAPGGKAYGQGQGGQGGRGEAPTVHYNFKIVKSSSMGSLMQRTLGC</sequence>
<protein>
    <submittedName>
        <fullName evidence="2">Uncharacterized protein</fullName>
    </submittedName>
</protein>
<dbReference type="Proteomes" id="UP000623467">
    <property type="component" value="Unassembled WGS sequence"/>
</dbReference>
<name>A0A8H6XP77_9AGAR</name>
<comment type="caution">
    <text evidence="2">The sequence shown here is derived from an EMBL/GenBank/DDBJ whole genome shotgun (WGS) entry which is preliminary data.</text>
</comment>
<feature type="compositionally biased region" description="Basic and acidic residues" evidence="1">
    <location>
        <begin position="1"/>
        <end position="11"/>
    </location>
</feature>
<accession>A0A8H6XP77</accession>
<organism evidence="2 3">
    <name type="scientific">Mycena sanguinolenta</name>
    <dbReference type="NCBI Taxonomy" id="230812"/>
    <lineage>
        <taxon>Eukaryota</taxon>
        <taxon>Fungi</taxon>
        <taxon>Dikarya</taxon>
        <taxon>Basidiomycota</taxon>
        <taxon>Agaricomycotina</taxon>
        <taxon>Agaricomycetes</taxon>
        <taxon>Agaricomycetidae</taxon>
        <taxon>Agaricales</taxon>
        <taxon>Marasmiineae</taxon>
        <taxon>Mycenaceae</taxon>
        <taxon>Mycena</taxon>
    </lineage>
</organism>
<feature type="region of interest" description="Disordered" evidence="1">
    <location>
        <begin position="1"/>
        <end position="25"/>
    </location>
</feature>
<proteinExistence type="predicted"/>
<dbReference type="EMBL" id="JACAZH010000022">
    <property type="protein sequence ID" value="KAF7343850.1"/>
    <property type="molecule type" value="Genomic_DNA"/>
</dbReference>
<evidence type="ECO:0000256" key="1">
    <source>
        <dbReference type="SAM" id="MobiDB-lite"/>
    </source>
</evidence>
<gene>
    <name evidence="2" type="ORF">MSAN_01966300</name>
</gene>
<keyword evidence="3" id="KW-1185">Reference proteome</keyword>
<reference evidence="2" key="1">
    <citation type="submission" date="2020-05" db="EMBL/GenBank/DDBJ databases">
        <title>Mycena genomes resolve the evolution of fungal bioluminescence.</title>
        <authorList>
            <person name="Tsai I.J."/>
        </authorList>
    </citation>
    <scope>NUCLEOTIDE SEQUENCE</scope>
    <source>
        <strain evidence="2">160909Yilan</strain>
    </source>
</reference>
<feature type="region of interest" description="Disordered" evidence="1">
    <location>
        <begin position="54"/>
        <end position="92"/>
    </location>
</feature>